<dbReference type="RefSeq" id="XP_029636948.1">
    <property type="nucleotide sequence ID" value="XM_029781088.1"/>
</dbReference>
<reference evidence="2" key="1">
    <citation type="submission" date="2025-08" db="UniProtKB">
        <authorList>
            <consortium name="RefSeq"/>
        </authorList>
    </citation>
    <scope>IDENTIFICATION</scope>
</reference>
<dbReference type="PANTHER" id="PTHR47027">
    <property type="entry name" value="REVERSE TRANSCRIPTASE DOMAIN-CONTAINING PROTEIN"/>
    <property type="match status" value="1"/>
</dbReference>
<evidence type="ECO:0000313" key="2">
    <source>
        <dbReference type="RefSeq" id="XP_029636948.1"/>
    </source>
</evidence>
<organism evidence="1 2">
    <name type="scientific">Octopus sinensis</name>
    <name type="common">East Asian common octopus</name>
    <dbReference type="NCBI Taxonomy" id="2607531"/>
    <lineage>
        <taxon>Eukaryota</taxon>
        <taxon>Metazoa</taxon>
        <taxon>Spiralia</taxon>
        <taxon>Lophotrochozoa</taxon>
        <taxon>Mollusca</taxon>
        <taxon>Cephalopoda</taxon>
        <taxon>Coleoidea</taxon>
        <taxon>Octopodiformes</taxon>
        <taxon>Octopoda</taxon>
        <taxon>Incirrata</taxon>
        <taxon>Octopodidae</taxon>
        <taxon>Octopus</taxon>
    </lineage>
</organism>
<keyword evidence="1" id="KW-1185">Reference proteome</keyword>
<dbReference type="AlphaFoldDB" id="A0A6P7SG65"/>
<sequence length="130" mass="15142">MRVNLHKGISISTRTDEKLFDFFRLRSSIKVKEMLVRKLLYADDSDLVSRSIENTQHIVDQFPCAAHMFDLKINTSKTELLYQSPQRCFNRSREPGSMRVHGDSLKDTEDFTYLGSAVTCINYSDRETER</sequence>
<name>A0A6P7SG65_9MOLL</name>
<accession>A0A6P7SG65</accession>
<gene>
    <name evidence="2" type="primary">LOC115212250</name>
</gene>
<dbReference type="Proteomes" id="UP000515154">
    <property type="component" value="Linkage group LG5"/>
</dbReference>
<protein>
    <submittedName>
        <fullName evidence="2">Uncharacterized protein LOC115212250</fullName>
    </submittedName>
</protein>
<dbReference type="PANTHER" id="PTHR47027:SF20">
    <property type="entry name" value="REVERSE TRANSCRIPTASE-LIKE PROTEIN WITH RNA-DIRECTED DNA POLYMERASE DOMAIN"/>
    <property type="match status" value="1"/>
</dbReference>
<evidence type="ECO:0000313" key="1">
    <source>
        <dbReference type="Proteomes" id="UP000515154"/>
    </source>
</evidence>
<proteinExistence type="predicted"/>
<dbReference type="KEGG" id="osn:115212250"/>